<organism evidence="1 3">
    <name type="scientific">Trichuris suis</name>
    <name type="common">pig whipworm</name>
    <dbReference type="NCBI Taxonomy" id="68888"/>
    <lineage>
        <taxon>Eukaryota</taxon>
        <taxon>Metazoa</taxon>
        <taxon>Ecdysozoa</taxon>
        <taxon>Nematoda</taxon>
        <taxon>Enoplea</taxon>
        <taxon>Dorylaimia</taxon>
        <taxon>Trichinellida</taxon>
        <taxon>Trichuridae</taxon>
        <taxon>Trichuris</taxon>
    </lineage>
</organism>
<reference evidence="1 3" key="1">
    <citation type="journal article" date="2014" name="Nat. Genet.">
        <title>Genome and transcriptome of the porcine whipworm Trichuris suis.</title>
        <authorList>
            <person name="Jex A.R."/>
            <person name="Nejsum P."/>
            <person name="Schwarz E.M."/>
            <person name="Hu L."/>
            <person name="Young N.D."/>
            <person name="Hall R.S."/>
            <person name="Korhonen P.K."/>
            <person name="Liao S."/>
            <person name="Thamsborg S."/>
            <person name="Xia J."/>
            <person name="Xu P."/>
            <person name="Wang S."/>
            <person name="Scheerlinck J.P."/>
            <person name="Hofmann A."/>
            <person name="Sternberg P.W."/>
            <person name="Wang J."/>
            <person name="Gasser R.B."/>
        </authorList>
    </citation>
    <scope>NUCLEOTIDE SEQUENCE [LARGE SCALE GENOMIC DNA]</scope>
    <source>
        <strain evidence="2">DCEP-RM93F</strain>
        <strain evidence="1">DCEP-RM93M</strain>
    </source>
</reference>
<evidence type="ECO:0000313" key="3">
    <source>
        <dbReference type="Proteomes" id="UP000030764"/>
    </source>
</evidence>
<protein>
    <submittedName>
        <fullName evidence="1">Uncharacterized protein</fullName>
    </submittedName>
</protein>
<dbReference type="EMBL" id="KL363182">
    <property type="protein sequence ID" value="KFD58870.1"/>
    <property type="molecule type" value="Genomic_DNA"/>
</dbReference>
<accession>A0A085MNS4</accession>
<name>A0A085MNS4_9BILA</name>
<sequence length="136" mass="15341">MPKSHAVAFANQQTAVPVEFGWVVTTRERCVSTKATLRLQTVLCWEKWGCANSKNSTRKVKTSGVVERTVLQFLRSVHAAHFEEAEKRKFPGKGRANPFYQKSFVSRTAVVNLLGKRTNNFGGRQCQQLKNKSVID</sequence>
<evidence type="ECO:0000313" key="2">
    <source>
        <dbReference type="EMBL" id="KFD72892.1"/>
    </source>
</evidence>
<keyword evidence="3" id="KW-1185">Reference proteome</keyword>
<dbReference type="AlphaFoldDB" id="A0A085MNS4"/>
<gene>
    <name evidence="1" type="ORF">M513_00033</name>
    <name evidence="2" type="ORF">M514_00033</name>
</gene>
<dbReference type="Proteomes" id="UP000030758">
    <property type="component" value="Unassembled WGS sequence"/>
</dbReference>
<dbReference type="EMBL" id="KL367475">
    <property type="protein sequence ID" value="KFD72892.1"/>
    <property type="molecule type" value="Genomic_DNA"/>
</dbReference>
<dbReference type="Proteomes" id="UP000030764">
    <property type="component" value="Unassembled WGS sequence"/>
</dbReference>
<proteinExistence type="predicted"/>
<evidence type="ECO:0000313" key="1">
    <source>
        <dbReference type="EMBL" id="KFD58870.1"/>
    </source>
</evidence>